<dbReference type="Proteomes" id="UP001283341">
    <property type="component" value="Unassembled WGS sequence"/>
</dbReference>
<evidence type="ECO:0008006" key="4">
    <source>
        <dbReference type="Google" id="ProtNLM"/>
    </source>
</evidence>
<name>A0AAE0I4I1_9PEZI</name>
<accession>A0AAE0I4I1</accession>
<sequence length="282" mass="30588">MSTIPERTNLARIRENQRRSRARRREYVQELEQRLRLVELQGIEASAEIQVAARKVADENRRLRVLLNNHGFEDESIERYLASSSSTAPPQHHGGAGSSAQMLRQLLVPRRPSLLDYGGPTTPSFLEGQQQQPLMAPTSSAVDNAGMSFEGSNTDDLRPPFAAANPYTNVGRETVGGYDYGMAGILQCPPLEQQHEHNRIRSSLSAAPTSYSSSSPPRSSSTRTSPGNNNCSMATDLISSMVGADPFQVRATLGCAPGADCAVDNMTVSNAIDQLTASALRM</sequence>
<proteinExistence type="predicted"/>
<gene>
    <name evidence="2" type="ORF">B0H66DRAFT_238578</name>
</gene>
<dbReference type="PANTHER" id="PTHR42070:SF1">
    <property type="entry name" value="FILAMENT ASSOCIATED PROTEIN, PUTATIVE (AFU_ORTHOLOGUE AFUA_8G06630)-RELATED"/>
    <property type="match status" value="1"/>
</dbReference>
<organism evidence="2 3">
    <name type="scientific">Apodospora peruviana</name>
    <dbReference type="NCBI Taxonomy" id="516989"/>
    <lineage>
        <taxon>Eukaryota</taxon>
        <taxon>Fungi</taxon>
        <taxon>Dikarya</taxon>
        <taxon>Ascomycota</taxon>
        <taxon>Pezizomycotina</taxon>
        <taxon>Sordariomycetes</taxon>
        <taxon>Sordariomycetidae</taxon>
        <taxon>Sordariales</taxon>
        <taxon>Lasiosphaeriaceae</taxon>
        <taxon>Apodospora</taxon>
    </lineage>
</organism>
<reference evidence="2" key="1">
    <citation type="journal article" date="2023" name="Mol. Phylogenet. Evol.">
        <title>Genome-scale phylogeny and comparative genomics of the fungal order Sordariales.</title>
        <authorList>
            <person name="Hensen N."/>
            <person name="Bonometti L."/>
            <person name="Westerberg I."/>
            <person name="Brannstrom I.O."/>
            <person name="Guillou S."/>
            <person name="Cros-Aarteil S."/>
            <person name="Calhoun S."/>
            <person name="Haridas S."/>
            <person name="Kuo A."/>
            <person name="Mondo S."/>
            <person name="Pangilinan J."/>
            <person name="Riley R."/>
            <person name="LaButti K."/>
            <person name="Andreopoulos B."/>
            <person name="Lipzen A."/>
            <person name="Chen C."/>
            <person name="Yan M."/>
            <person name="Daum C."/>
            <person name="Ng V."/>
            <person name="Clum A."/>
            <person name="Steindorff A."/>
            <person name="Ohm R.A."/>
            <person name="Martin F."/>
            <person name="Silar P."/>
            <person name="Natvig D.O."/>
            <person name="Lalanne C."/>
            <person name="Gautier V."/>
            <person name="Ament-Velasquez S.L."/>
            <person name="Kruys A."/>
            <person name="Hutchinson M.I."/>
            <person name="Powell A.J."/>
            <person name="Barry K."/>
            <person name="Miller A.N."/>
            <person name="Grigoriev I.V."/>
            <person name="Debuchy R."/>
            <person name="Gladieux P."/>
            <person name="Hiltunen Thoren M."/>
            <person name="Johannesson H."/>
        </authorList>
    </citation>
    <scope>NUCLEOTIDE SEQUENCE</scope>
    <source>
        <strain evidence="2">CBS 118394</strain>
    </source>
</reference>
<evidence type="ECO:0000256" key="1">
    <source>
        <dbReference type="SAM" id="MobiDB-lite"/>
    </source>
</evidence>
<keyword evidence="3" id="KW-1185">Reference proteome</keyword>
<dbReference type="PANTHER" id="PTHR42070">
    <property type="entry name" value="FILAMENT ASSOCIATED PROTEIN, PUTATIVE (AFU_ORTHOLOGUE AFUA_8G06630)-RELATED"/>
    <property type="match status" value="1"/>
</dbReference>
<comment type="caution">
    <text evidence="2">The sequence shown here is derived from an EMBL/GenBank/DDBJ whole genome shotgun (WGS) entry which is preliminary data.</text>
</comment>
<feature type="region of interest" description="Disordered" evidence="1">
    <location>
        <begin position="193"/>
        <end position="229"/>
    </location>
</feature>
<evidence type="ECO:0000313" key="2">
    <source>
        <dbReference type="EMBL" id="KAK3318458.1"/>
    </source>
</evidence>
<evidence type="ECO:0000313" key="3">
    <source>
        <dbReference type="Proteomes" id="UP001283341"/>
    </source>
</evidence>
<dbReference type="AlphaFoldDB" id="A0AAE0I4I1"/>
<feature type="compositionally biased region" description="Low complexity" evidence="1">
    <location>
        <begin position="201"/>
        <end position="226"/>
    </location>
</feature>
<protein>
    <recommendedName>
        <fullName evidence="4">BZIP domain-containing protein</fullName>
    </recommendedName>
</protein>
<dbReference type="EMBL" id="JAUEDM010000004">
    <property type="protein sequence ID" value="KAK3318458.1"/>
    <property type="molecule type" value="Genomic_DNA"/>
</dbReference>
<reference evidence="2" key="2">
    <citation type="submission" date="2023-06" db="EMBL/GenBank/DDBJ databases">
        <authorList>
            <consortium name="Lawrence Berkeley National Laboratory"/>
            <person name="Haridas S."/>
            <person name="Hensen N."/>
            <person name="Bonometti L."/>
            <person name="Westerberg I."/>
            <person name="Brannstrom I.O."/>
            <person name="Guillou S."/>
            <person name="Cros-Aarteil S."/>
            <person name="Calhoun S."/>
            <person name="Kuo A."/>
            <person name="Mondo S."/>
            <person name="Pangilinan J."/>
            <person name="Riley R."/>
            <person name="Labutti K."/>
            <person name="Andreopoulos B."/>
            <person name="Lipzen A."/>
            <person name="Chen C."/>
            <person name="Yanf M."/>
            <person name="Daum C."/>
            <person name="Ng V."/>
            <person name="Clum A."/>
            <person name="Steindorff A."/>
            <person name="Ohm R."/>
            <person name="Martin F."/>
            <person name="Silar P."/>
            <person name="Natvig D."/>
            <person name="Lalanne C."/>
            <person name="Gautier V."/>
            <person name="Ament-Velasquez S.L."/>
            <person name="Kruys A."/>
            <person name="Hutchinson M.I."/>
            <person name="Powell A.J."/>
            <person name="Barry K."/>
            <person name="Miller A.N."/>
            <person name="Grigoriev I.V."/>
            <person name="Debuchy R."/>
            <person name="Gladieux P."/>
            <person name="Thoren M.H."/>
            <person name="Johannesson H."/>
        </authorList>
    </citation>
    <scope>NUCLEOTIDE SEQUENCE</scope>
    <source>
        <strain evidence="2">CBS 118394</strain>
    </source>
</reference>